<evidence type="ECO:0000256" key="4">
    <source>
        <dbReference type="ARBA" id="ARBA00022840"/>
    </source>
</evidence>
<gene>
    <name evidence="7" type="ORF">HF394_00335</name>
</gene>
<dbReference type="InterPro" id="IPR053149">
    <property type="entry name" value="TPK"/>
</dbReference>
<dbReference type="GO" id="GO:0004788">
    <property type="term" value="F:thiamine diphosphokinase activity"/>
    <property type="evidence" value="ECO:0007669"/>
    <property type="project" value="UniProtKB-UniRule"/>
</dbReference>
<dbReference type="PANTHER" id="PTHR41299">
    <property type="entry name" value="THIAMINE PYROPHOSPHOKINASE"/>
    <property type="match status" value="1"/>
</dbReference>
<keyword evidence="1 7" id="KW-0808">Transferase</keyword>
<keyword evidence="8" id="KW-1185">Reference proteome</keyword>
<dbReference type="InterPro" id="IPR036759">
    <property type="entry name" value="TPK_catalytic_sf"/>
</dbReference>
<dbReference type="GO" id="GO:0005524">
    <property type="term" value="F:ATP binding"/>
    <property type="evidence" value="ECO:0007669"/>
    <property type="project" value="UniProtKB-KW"/>
</dbReference>
<dbReference type="SUPFAM" id="SSF63999">
    <property type="entry name" value="Thiamin pyrophosphokinase, catalytic domain"/>
    <property type="match status" value="1"/>
</dbReference>
<dbReference type="InterPro" id="IPR007373">
    <property type="entry name" value="Thiamin_PyroPKinase_B1-bd"/>
</dbReference>
<keyword evidence="3 7" id="KW-0418">Kinase</keyword>
<reference evidence="7 8" key="1">
    <citation type="submission" date="2020-04" db="EMBL/GenBank/DDBJ databases">
        <authorList>
            <person name="Pajer P."/>
            <person name="Broz P."/>
        </authorList>
    </citation>
    <scope>NUCLEOTIDE SEQUENCE [LARGE SCALE GENOMIC DNA]</scope>
    <source>
        <strain evidence="8">NRL-ATB46093</strain>
    </source>
</reference>
<accession>A0A7H8Q5D5</accession>
<dbReference type="Gene3D" id="3.40.50.10240">
    <property type="entry name" value="Thiamin pyrophosphokinase, catalytic domain"/>
    <property type="match status" value="1"/>
</dbReference>
<evidence type="ECO:0000259" key="6">
    <source>
        <dbReference type="SMART" id="SM00983"/>
    </source>
</evidence>
<dbReference type="InterPro" id="IPR006282">
    <property type="entry name" value="Thi_PPkinase"/>
</dbReference>
<sequence>MIVVVTAGGPVKELPDFSSWPSAIYIGVDAGTIVLLERGIQPAAAVGDFDSVSAAEMARIEMLFPELNRAAAEKDETDTELALEKAMDFAPETVIVTGVTGGRLDHYMSALQAIYKYQEKFPDTGFVLVNRQNRIRFLAPGVHRISPDPTYRYISFYSFAQEVQGFNLKNFKYEVDDEAIPFGSTRFISNELETEGVVSFASGSCIVIESSDQ</sequence>
<dbReference type="PANTHER" id="PTHR41299:SF1">
    <property type="entry name" value="THIAMINE PYROPHOSPHOKINASE"/>
    <property type="match status" value="1"/>
</dbReference>
<dbReference type="SUPFAM" id="SSF63862">
    <property type="entry name" value="Thiamin pyrophosphokinase, substrate-binding domain"/>
    <property type="match status" value="1"/>
</dbReference>
<feature type="domain" description="Thiamin pyrophosphokinase thiamin-binding" evidence="6">
    <location>
        <begin position="141"/>
        <end position="206"/>
    </location>
</feature>
<dbReference type="AlphaFoldDB" id="A0A7H8Q5D5"/>
<dbReference type="InterPro" id="IPR007371">
    <property type="entry name" value="TPK_catalytic"/>
</dbReference>
<dbReference type="RefSeq" id="WP_176293879.1">
    <property type="nucleotide sequence ID" value="NZ_CP051177.1"/>
</dbReference>
<keyword evidence="4" id="KW-0067">ATP-binding</keyword>
<evidence type="ECO:0000313" key="8">
    <source>
        <dbReference type="Proteomes" id="UP000509222"/>
    </source>
</evidence>
<dbReference type="CDD" id="cd07995">
    <property type="entry name" value="TPK"/>
    <property type="match status" value="1"/>
</dbReference>
<evidence type="ECO:0000256" key="5">
    <source>
        <dbReference type="NCBIfam" id="TIGR01378"/>
    </source>
</evidence>
<dbReference type="EC" id="2.7.6.2" evidence="5"/>
<dbReference type="SMART" id="SM00983">
    <property type="entry name" value="TPK_B1_binding"/>
    <property type="match status" value="1"/>
</dbReference>
<proteinExistence type="predicted"/>
<protein>
    <recommendedName>
        <fullName evidence="5">Thiamine diphosphokinase</fullName>
        <ecNumber evidence="5">2.7.6.2</ecNumber>
    </recommendedName>
</protein>
<reference evidence="8" key="2">
    <citation type="submission" date="2020-06" db="EMBL/GenBank/DDBJ databases">
        <title>Isolation of Planomicrobium glaciei.</title>
        <authorList>
            <person name="Malisova L."/>
            <person name="Safrankova R."/>
            <person name="Jakubu V."/>
            <person name="Spanelova P."/>
        </authorList>
    </citation>
    <scope>NUCLEOTIDE SEQUENCE [LARGE SCALE GENOMIC DNA]</scope>
    <source>
        <strain evidence="8">NRL-ATB46093</strain>
    </source>
</reference>
<dbReference type="Proteomes" id="UP000509222">
    <property type="component" value="Chromosome"/>
</dbReference>
<evidence type="ECO:0000256" key="3">
    <source>
        <dbReference type="ARBA" id="ARBA00022777"/>
    </source>
</evidence>
<keyword evidence="2" id="KW-0547">Nucleotide-binding</keyword>
<evidence type="ECO:0000256" key="1">
    <source>
        <dbReference type="ARBA" id="ARBA00022679"/>
    </source>
</evidence>
<dbReference type="EMBL" id="CP051177">
    <property type="protein sequence ID" value="QKX49136.1"/>
    <property type="molecule type" value="Genomic_DNA"/>
</dbReference>
<name>A0A7H8Q5D5_9BACL</name>
<dbReference type="GO" id="GO:0016301">
    <property type="term" value="F:kinase activity"/>
    <property type="evidence" value="ECO:0007669"/>
    <property type="project" value="UniProtKB-KW"/>
</dbReference>
<evidence type="ECO:0000313" key="7">
    <source>
        <dbReference type="EMBL" id="QKX49136.1"/>
    </source>
</evidence>
<dbReference type="NCBIfam" id="TIGR01378">
    <property type="entry name" value="thi_PPkinase"/>
    <property type="match status" value="1"/>
</dbReference>
<dbReference type="Pfam" id="PF04263">
    <property type="entry name" value="TPK_catalytic"/>
    <property type="match status" value="1"/>
</dbReference>
<evidence type="ECO:0000256" key="2">
    <source>
        <dbReference type="ARBA" id="ARBA00022741"/>
    </source>
</evidence>
<organism evidence="7 8">
    <name type="scientific">Planococcus glaciei</name>
    <dbReference type="NCBI Taxonomy" id="459472"/>
    <lineage>
        <taxon>Bacteria</taxon>
        <taxon>Bacillati</taxon>
        <taxon>Bacillota</taxon>
        <taxon>Bacilli</taxon>
        <taxon>Bacillales</taxon>
        <taxon>Caryophanaceae</taxon>
        <taxon>Planococcus</taxon>
    </lineage>
</organism>
<dbReference type="GO" id="GO:0030975">
    <property type="term" value="F:thiamine binding"/>
    <property type="evidence" value="ECO:0007669"/>
    <property type="project" value="InterPro"/>
</dbReference>
<dbReference type="GO" id="GO:0006772">
    <property type="term" value="P:thiamine metabolic process"/>
    <property type="evidence" value="ECO:0007669"/>
    <property type="project" value="UniProtKB-UniRule"/>
</dbReference>
<dbReference type="InterPro" id="IPR036371">
    <property type="entry name" value="TPK_B1-bd_sf"/>
</dbReference>
<dbReference type="Pfam" id="PF04265">
    <property type="entry name" value="TPK_B1_binding"/>
    <property type="match status" value="1"/>
</dbReference>
<dbReference type="GO" id="GO:0009229">
    <property type="term" value="P:thiamine diphosphate biosynthetic process"/>
    <property type="evidence" value="ECO:0007669"/>
    <property type="project" value="InterPro"/>
</dbReference>